<proteinExistence type="predicted"/>
<comment type="caution">
    <text evidence="1">The sequence shown here is derived from an EMBL/GenBank/DDBJ whole genome shotgun (WGS) entry which is preliminary data.</text>
</comment>
<sequence>MVFLAGFFPLKVWLDNETEKKRHTNTNTDDAVNFIILIGFVLLNKFNLVQS</sequence>
<reference evidence="1 2" key="1">
    <citation type="submission" date="2007-01" db="EMBL/GenBank/DDBJ databases">
        <authorList>
            <person name="Haygood M."/>
            <person name="Podell S."/>
            <person name="Anderson C."/>
            <person name="Hopkinson B."/>
            <person name="Roe K."/>
            <person name="Barbeau K."/>
            <person name="Gaasterland T."/>
            <person name="Ferriera S."/>
            <person name="Johnson J."/>
            <person name="Kravitz S."/>
            <person name="Beeson K."/>
            <person name="Sutton G."/>
            <person name="Rogers Y.-H."/>
            <person name="Friedman R."/>
            <person name="Frazier M."/>
            <person name="Venter J.C."/>
        </authorList>
    </citation>
    <scope>NUCLEOTIDE SEQUENCE [LARGE SCALE GENOMIC DNA]</scope>
    <source>
        <strain evidence="1 2">ATCC 23134</strain>
    </source>
</reference>
<gene>
    <name evidence="1" type="ORF">M23134_07811</name>
</gene>
<protein>
    <submittedName>
        <fullName evidence="1">Uncharacterized protein</fullName>
    </submittedName>
</protein>
<organism evidence="1 2">
    <name type="scientific">Microscilla marina ATCC 23134</name>
    <dbReference type="NCBI Taxonomy" id="313606"/>
    <lineage>
        <taxon>Bacteria</taxon>
        <taxon>Pseudomonadati</taxon>
        <taxon>Bacteroidota</taxon>
        <taxon>Cytophagia</taxon>
        <taxon>Cytophagales</taxon>
        <taxon>Microscillaceae</taxon>
        <taxon>Microscilla</taxon>
    </lineage>
</organism>
<dbReference type="EMBL" id="AAWS01000014">
    <property type="protein sequence ID" value="EAY28713.1"/>
    <property type="molecule type" value="Genomic_DNA"/>
</dbReference>
<dbReference type="AlphaFoldDB" id="A1ZLF9"/>
<accession>A1ZLF9</accession>
<evidence type="ECO:0000313" key="1">
    <source>
        <dbReference type="EMBL" id="EAY28713.1"/>
    </source>
</evidence>
<dbReference type="Proteomes" id="UP000004095">
    <property type="component" value="Unassembled WGS sequence"/>
</dbReference>
<keyword evidence="2" id="KW-1185">Reference proteome</keyword>
<name>A1ZLF9_MICM2</name>
<evidence type="ECO:0000313" key="2">
    <source>
        <dbReference type="Proteomes" id="UP000004095"/>
    </source>
</evidence>